<feature type="transmembrane region" description="Helical" evidence="1">
    <location>
        <begin position="508"/>
        <end position="529"/>
    </location>
</feature>
<evidence type="ECO:0000256" key="1">
    <source>
        <dbReference type="SAM" id="Phobius"/>
    </source>
</evidence>
<feature type="transmembrane region" description="Helical" evidence="1">
    <location>
        <begin position="410"/>
        <end position="431"/>
    </location>
</feature>
<dbReference type="PANTHER" id="PTHR31061">
    <property type="entry name" value="LD22376P"/>
    <property type="match status" value="1"/>
</dbReference>
<dbReference type="PANTHER" id="PTHR31061:SF24">
    <property type="entry name" value="LD22376P"/>
    <property type="match status" value="1"/>
</dbReference>
<evidence type="ECO:0000313" key="3">
    <source>
        <dbReference type="RefSeq" id="XP_015177917.1"/>
    </source>
</evidence>
<gene>
    <name evidence="3" type="primary">LOC107067171</name>
</gene>
<sequence>MEKTINPCLDPNATLGIDQACLNIINKYKQDLTFYSTFSECRLCHGIPTANLPAENTTSLLISTKYPLHMYYMNNYEWCHTTYTFKEHGRYGWNLSAEEICSNIYLINNPSNAYFPLIAALLLLIISIIVIQIGKVILRAIKHYFRYDGMYLHDDLSVLQESERQIQPAINVTRLSTRVQSVDTFRGIAILLMIFVNNGGGEYVFFNHSAWFGLTVADLVLPWFAWIMGLTIAISKRGEFRHMSSRTKIIMRNFTRTLMLILIGLMINSRKIFTNFHGKSYYLENLRFPGVLQLLAISYFVCTVLETLFMRTPISVGRFSILEDILNNWIQWCIILAIVATHTLITFLLPVPNCPKGYFGPGGYDTFQKYTNCTGGAAGYIDRYVFGKHMYNNTKNLVYGNILQHDPEGIMNTISAIFIVYLGVQAGHILLYYYQCKSKILRWLLWSLVTGIIAGFLCNFSLVDGVIPVSKKMMTLSFVLTTSSFAFLLFAILYYLIDYKQFFTGAPFVYAGTNSIFLYVGHYITMGLFPWSWRENNPTHSVQLIINLWTTVLWTFISYVLYKKEIVITV</sequence>
<feature type="transmembrane region" description="Helical" evidence="1">
    <location>
        <begin position="541"/>
        <end position="562"/>
    </location>
</feature>
<keyword evidence="1" id="KW-0812">Transmembrane</keyword>
<feature type="transmembrane region" description="Helical" evidence="1">
    <location>
        <begin position="211"/>
        <end position="234"/>
    </location>
</feature>
<keyword evidence="1" id="KW-1133">Transmembrane helix</keyword>
<feature type="transmembrane region" description="Helical" evidence="1">
    <location>
        <begin position="329"/>
        <end position="349"/>
    </location>
</feature>
<accession>A0ABM1ICI0</accession>
<dbReference type="RefSeq" id="XP_015177917.1">
    <property type="nucleotide sequence ID" value="XM_015322431.1"/>
</dbReference>
<keyword evidence="2" id="KW-1185">Reference proteome</keyword>
<feature type="transmembrane region" description="Helical" evidence="1">
    <location>
        <begin position="290"/>
        <end position="309"/>
    </location>
</feature>
<name>A0ABM1ICI0_POLDO</name>
<reference evidence="3" key="1">
    <citation type="submission" date="2025-08" db="UniProtKB">
        <authorList>
            <consortium name="RefSeq"/>
        </authorList>
    </citation>
    <scope>IDENTIFICATION</scope>
</reference>
<feature type="transmembrane region" description="Helical" evidence="1">
    <location>
        <begin position="443"/>
        <end position="462"/>
    </location>
</feature>
<proteinExistence type="predicted"/>
<protein>
    <submittedName>
        <fullName evidence="3">Heparan-alpha-glucosaminide N-acetyltransferase-like</fullName>
    </submittedName>
</protein>
<evidence type="ECO:0000313" key="2">
    <source>
        <dbReference type="Proteomes" id="UP000694924"/>
    </source>
</evidence>
<dbReference type="GeneID" id="107067171"/>
<dbReference type="Proteomes" id="UP000694924">
    <property type="component" value="Unplaced"/>
</dbReference>
<feature type="transmembrane region" description="Helical" evidence="1">
    <location>
        <begin position="254"/>
        <end position="270"/>
    </location>
</feature>
<feature type="transmembrane region" description="Helical" evidence="1">
    <location>
        <begin position="113"/>
        <end position="138"/>
    </location>
</feature>
<organism evidence="2 3">
    <name type="scientific">Polistes dominula</name>
    <name type="common">European paper wasp</name>
    <name type="synonym">Vespa dominula</name>
    <dbReference type="NCBI Taxonomy" id="743375"/>
    <lineage>
        <taxon>Eukaryota</taxon>
        <taxon>Metazoa</taxon>
        <taxon>Ecdysozoa</taxon>
        <taxon>Arthropoda</taxon>
        <taxon>Hexapoda</taxon>
        <taxon>Insecta</taxon>
        <taxon>Pterygota</taxon>
        <taxon>Neoptera</taxon>
        <taxon>Endopterygota</taxon>
        <taxon>Hymenoptera</taxon>
        <taxon>Apocrita</taxon>
        <taxon>Aculeata</taxon>
        <taxon>Vespoidea</taxon>
        <taxon>Vespidae</taxon>
        <taxon>Polistinae</taxon>
        <taxon>Polistini</taxon>
        <taxon>Polistes</taxon>
    </lineage>
</organism>
<feature type="transmembrane region" description="Helical" evidence="1">
    <location>
        <begin position="184"/>
        <end position="205"/>
    </location>
</feature>
<keyword evidence="1" id="KW-0472">Membrane</keyword>
<feature type="transmembrane region" description="Helical" evidence="1">
    <location>
        <begin position="474"/>
        <end position="496"/>
    </location>
</feature>